<evidence type="ECO:0000256" key="1">
    <source>
        <dbReference type="ARBA" id="ARBA00001974"/>
    </source>
</evidence>
<gene>
    <name evidence="10" type="ORF">DFQ27_003212</name>
</gene>
<dbReference type="Pfam" id="PF05199">
    <property type="entry name" value="GMC_oxred_C"/>
    <property type="match status" value="1"/>
</dbReference>
<proteinExistence type="inferred from homology"/>
<dbReference type="PIRSF" id="PIRSF000137">
    <property type="entry name" value="Alcohol_oxidase"/>
    <property type="match status" value="1"/>
</dbReference>
<evidence type="ECO:0000313" key="10">
    <source>
        <dbReference type="EMBL" id="KAG0269524.1"/>
    </source>
</evidence>
<organism evidence="10 11">
    <name type="scientific">Actinomortierella ambigua</name>
    <dbReference type="NCBI Taxonomy" id="1343610"/>
    <lineage>
        <taxon>Eukaryota</taxon>
        <taxon>Fungi</taxon>
        <taxon>Fungi incertae sedis</taxon>
        <taxon>Mucoromycota</taxon>
        <taxon>Mortierellomycotina</taxon>
        <taxon>Mortierellomycetes</taxon>
        <taxon>Mortierellales</taxon>
        <taxon>Mortierellaceae</taxon>
        <taxon>Actinomortierella</taxon>
    </lineage>
</organism>
<evidence type="ECO:0000256" key="5">
    <source>
        <dbReference type="PIRSR" id="PIRSR000137-1"/>
    </source>
</evidence>
<feature type="domain" description="Glucose-methanol-choline oxidoreductase N-terminal" evidence="9">
    <location>
        <begin position="120"/>
        <end position="143"/>
    </location>
</feature>
<dbReference type="Pfam" id="PF00732">
    <property type="entry name" value="GMC_oxred_N"/>
    <property type="match status" value="1"/>
</dbReference>
<dbReference type="Proteomes" id="UP000807716">
    <property type="component" value="Unassembled WGS sequence"/>
</dbReference>
<dbReference type="PROSITE" id="PS00623">
    <property type="entry name" value="GMC_OXRED_1"/>
    <property type="match status" value="1"/>
</dbReference>
<evidence type="ECO:0000256" key="8">
    <source>
        <dbReference type="SAM" id="MobiDB-lite"/>
    </source>
</evidence>
<comment type="similarity">
    <text evidence="2 7">Belongs to the GMC oxidoreductase family.</text>
</comment>
<sequence length="632" mass="69008">MTNSKNAFLGTAAAAAGLGLYTAKSRAKEPFRGPWEPTKDSIDWDYIVLGGGTAGCVVASRLAEDPGVRVLVLEAGYTDNIMKSKVPALMSIAWHSEVDYQFKSVQQLHVDNRRLVLPRGKLLGGSSSINVMIYTRGPASDYDEWETLGNPGWSYKDMLPYHKKAEGFSDPSLPPSHPKGPLTNRTRTPEHETFEPEYHGSEGPWQVSYHYLFGAVDSFIKASVRAGVPANIDFNGASAMGVSRFQTTIQRDAVRSSTARAYLSPERLSQPGRGTVRIVFGAKVVRILVHKKKGVKCVSGVEFLDENSASGIGPSPHPSIPHVHTLPGVGQHLQDHLGVAVCFRTESSTIELLSTSLPSLPSTLYSYFRHGTGPMSSVGVESAAFVRLEDIAPDFVAREKAQGTWQDPTSSRKEAPHVEIIFVPTFMSDANLGPNNSPKHACKKGVDDGLGQGYFTMFALLLNPVSKGTVSISNQITGDGRLQTLIDPEFFSDPFDLRVMTEGVRFIRKIAREMAKDPKVGPAMTEVFPSEKIAPDDDDAAIHRHIREHVQVFYHPTSTCRMGPASDPMAVVDPRLNVYGVERLRIVDASVFPKIPATHTCAPTVCVAEKAADMIKEDWQDPTRATIATSRL</sequence>
<dbReference type="InterPro" id="IPR036188">
    <property type="entry name" value="FAD/NAD-bd_sf"/>
</dbReference>
<dbReference type="OrthoDB" id="269227at2759"/>
<reference evidence="10" key="1">
    <citation type="journal article" date="2020" name="Fungal Divers.">
        <title>Resolving the Mortierellaceae phylogeny through synthesis of multi-gene phylogenetics and phylogenomics.</title>
        <authorList>
            <person name="Vandepol N."/>
            <person name="Liber J."/>
            <person name="Desiro A."/>
            <person name="Na H."/>
            <person name="Kennedy M."/>
            <person name="Barry K."/>
            <person name="Grigoriev I.V."/>
            <person name="Miller A.N."/>
            <person name="O'Donnell K."/>
            <person name="Stajich J.E."/>
            <person name="Bonito G."/>
        </authorList>
    </citation>
    <scope>NUCLEOTIDE SEQUENCE</scope>
    <source>
        <strain evidence="10">BC1065</strain>
    </source>
</reference>
<dbReference type="AlphaFoldDB" id="A0A9P6QI85"/>
<evidence type="ECO:0000256" key="7">
    <source>
        <dbReference type="RuleBase" id="RU003968"/>
    </source>
</evidence>
<evidence type="ECO:0000256" key="4">
    <source>
        <dbReference type="ARBA" id="ARBA00022827"/>
    </source>
</evidence>
<keyword evidence="11" id="KW-1185">Reference proteome</keyword>
<evidence type="ECO:0000256" key="6">
    <source>
        <dbReference type="PIRSR" id="PIRSR000137-2"/>
    </source>
</evidence>
<evidence type="ECO:0000259" key="9">
    <source>
        <dbReference type="PROSITE" id="PS00623"/>
    </source>
</evidence>
<dbReference type="GO" id="GO:0016614">
    <property type="term" value="F:oxidoreductase activity, acting on CH-OH group of donors"/>
    <property type="evidence" value="ECO:0007669"/>
    <property type="project" value="InterPro"/>
</dbReference>
<evidence type="ECO:0000256" key="2">
    <source>
        <dbReference type="ARBA" id="ARBA00010790"/>
    </source>
</evidence>
<feature type="active site" description="Proton acceptor" evidence="5">
    <location>
        <position position="599"/>
    </location>
</feature>
<dbReference type="Gene3D" id="3.50.50.60">
    <property type="entry name" value="FAD/NAD(P)-binding domain"/>
    <property type="match status" value="1"/>
</dbReference>
<evidence type="ECO:0000256" key="3">
    <source>
        <dbReference type="ARBA" id="ARBA00022630"/>
    </source>
</evidence>
<feature type="active site" description="Proton donor" evidence="5">
    <location>
        <position position="555"/>
    </location>
</feature>
<evidence type="ECO:0000313" key="11">
    <source>
        <dbReference type="Proteomes" id="UP000807716"/>
    </source>
</evidence>
<dbReference type="PANTHER" id="PTHR11552:SF147">
    <property type="entry name" value="CHOLINE DEHYDROGENASE, MITOCHONDRIAL"/>
    <property type="match status" value="1"/>
</dbReference>
<dbReference type="InterPro" id="IPR000172">
    <property type="entry name" value="GMC_OxRdtase_N"/>
</dbReference>
<dbReference type="SUPFAM" id="SSF54373">
    <property type="entry name" value="FAD-linked reductases, C-terminal domain"/>
    <property type="match status" value="1"/>
</dbReference>
<comment type="cofactor">
    <cofactor evidence="1 6">
        <name>FAD</name>
        <dbReference type="ChEBI" id="CHEBI:57692"/>
    </cofactor>
</comment>
<feature type="binding site" evidence="6">
    <location>
        <position position="284"/>
    </location>
    <ligand>
        <name>FAD</name>
        <dbReference type="ChEBI" id="CHEBI:57692"/>
    </ligand>
</feature>
<name>A0A9P6QI85_9FUNG</name>
<comment type="caution">
    <text evidence="10">The sequence shown here is derived from an EMBL/GenBank/DDBJ whole genome shotgun (WGS) entry which is preliminary data.</text>
</comment>
<dbReference type="InterPro" id="IPR007867">
    <property type="entry name" value="GMC_OxRtase_C"/>
</dbReference>
<keyword evidence="3 7" id="KW-0285">Flavoprotein</keyword>
<accession>A0A9P6QI85</accession>
<dbReference type="InterPro" id="IPR012132">
    <property type="entry name" value="GMC_OxRdtase"/>
</dbReference>
<dbReference type="GO" id="GO:0050660">
    <property type="term" value="F:flavin adenine dinucleotide binding"/>
    <property type="evidence" value="ECO:0007669"/>
    <property type="project" value="InterPro"/>
</dbReference>
<feature type="region of interest" description="Disordered" evidence="8">
    <location>
        <begin position="166"/>
        <end position="188"/>
    </location>
</feature>
<dbReference type="Gene3D" id="3.30.560.10">
    <property type="entry name" value="Glucose Oxidase, domain 3"/>
    <property type="match status" value="1"/>
</dbReference>
<dbReference type="EMBL" id="JAAAJB010000023">
    <property type="protein sequence ID" value="KAG0269524.1"/>
    <property type="molecule type" value="Genomic_DNA"/>
</dbReference>
<protein>
    <recommendedName>
        <fullName evidence="9">Glucose-methanol-choline oxidoreductase N-terminal domain-containing protein</fullName>
    </recommendedName>
</protein>
<keyword evidence="4 6" id="KW-0274">FAD</keyword>
<dbReference type="PANTHER" id="PTHR11552">
    <property type="entry name" value="GLUCOSE-METHANOL-CHOLINE GMC OXIDOREDUCTASE"/>
    <property type="match status" value="1"/>
</dbReference>
<dbReference type="SUPFAM" id="SSF51905">
    <property type="entry name" value="FAD/NAD(P)-binding domain"/>
    <property type="match status" value="1"/>
</dbReference>